<keyword evidence="1" id="KW-1133">Transmembrane helix</keyword>
<protein>
    <submittedName>
        <fullName evidence="3">Type IV pilus modification protein PilV</fullName>
    </submittedName>
</protein>
<feature type="transmembrane region" description="Helical" evidence="1">
    <location>
        <begin position="21"/>
        <end position="42"/>
    </location>
</feature>
<keyword evidence="1" id="KW-0812">Transmembrane</keyword>
<dbReference type="InterPro" id="IPR054402">
    <property type="entry name" value="Tt1218-like_dom"/>
</dbReference>
<dbReference type="eggNOG" id="COG4967">
    <property type="taxonomic scope" value="Bacteria"/>
</dbReference>
<dbReference type="RefSeq" id="WP_012972182.1">
    <property type="nucleotide sequence ID" value="NC_013851.1"/>
</dbReference>
<dbReference type="EMBL" id="CP001896">
    <property type="protein sequence ID" value="ADC63917.1"/>
    <property type="molecule type" value="Genomic_DNA"/>
</dbReference>
<keyword evidence="4" id="KW-1185">Reference proteome</keyword>
<accession>D3RRK5</accession>
<proteinExistence type="predicted"/>
<evidence type="ECO:0000259" key="2">
    <source>
        <dbReference type="Pfam" id="PF22150"/>
    </source>
</evidence>
<reference evidence="3 4" key="1">
    <citation type="journal article" date="2011" name="Stand. Genomic Sci.">
        <title>Complete genome sequence of Allochromatium vinosum DSM 180(T).</title>
        <authorList>
            <person name="Weissgerber T."/>
            <person name="Zigann R."/>
            <person name="Bruce D."/>
            <person name="Chang Y.J."/>
            <person name="Detter J.C."/>
            <person name="Han C."/>
            <person name="Hauser L."/>
            <person name="Jeffries C.D."/>
            <person name="Land M."/>
            <person name="Munk A.C."/>
            <person name="Tapia R."/>
            <person name="Dahl C."/>
        </authorList>
    </citation>
    <scope>NUCLEOTIDE SEQUENCE [LARGE SCALE GENOMIC DNA]</scope>
    <source>
        <strain evidence="4">ATCC 17899 / DSM 180 / NBRC 103801 / NCIMB 10441 / D</strain>
    </source>
</reference>
<dbReference type="NCBIfam" id="TIGR02523">
    <property type="entry name" value="type_IV_pilV"/>
    <property type="match status" value="1"/>
</dbReference>
<dbReference type="OrthoDB" id="5704509at2"/>
<dbReference type="InterPro" id="IPR013362">
    <property type="entry name" value="Pilus_4_PilV"/>
</dbReference>
<sequence length="180" mass="18945">MANRRRPLGFRHSRGTSLIEAMVTAVVLAIGLLGIAALQGAGLRANNDAKFQTLASDVAWDLADRMRANVHDYADENTSPYVTSAATNCGSSPSKTCAMTPDDSPVDCSSADMAAFDLYQVSCVNGVDLLPSGTLSVTCTNTGARATPCRITVGWQGPNDTEAQQIVVDLIPGRPEDLVD</sequence>
<dbReference type="Pfam" id="PF22150">
    <property type="entry name" value="Tt1218-like"/>
    <property type="match status" value="1"/>
</dbReference>
<dbReference type="HOGENOM" id="CLU_103234_3_0_6"/>
<dbReference type="KEGG" id="alv:Alvin_3017"/>
<gene>
    <name evidence="3" type="ordered locus">Alvin_3017</name>
</gene>
<feature type="domain" description="Type IV pilin Tt1218-like" evidence="2">
    <location>
        <begin position="37"/>
        <end position="118"/>
    </location>
</feature>
<dbReference type="AlphaFoldDB" id="D3RRK5"/>
<keyword evidence="1" id="KW-0472">Membrane</keyword>
<organism evidence="3 4">
    <name type="scientific">Allochromatium vinosum (strain ATCC 17899 / DSM 180 / NBRC 103801 / NCIMB 10441 / D)</name>
    <name type="common">Chromatium vinosum</name>
    <dbReference type="NCBI Taxonomy" id="572477"/>
    <lineage>
        <taxon>Bacteria</taxon>
        <taxon>Pseudomonadati</taxon>
        <taxon>Pseudomonadota</taxon>
        <taxon>Gammaproteobacteria</taxon>
        <taxon>Chromatiales</taxon>
        <taxon>Chromatiaceae</taxon>
        <taxon>Allochromatium</taxon>
    </lineage>
</organism>
<evidence type="ECO:0000313" key="3">
    <source>
        <dbReference type="EMBL" id="ADC63917.1"/>
    </source>
</evidence>
<dbReference type="STRING" id="572477.Alvin_3017"/>
<dbReference type="Proteomes" id="UP000001441">
    <property type="component" value="Chromosome"/>
</dbReference>
<evidence type="ECO:0000313" key="4">
    <source>
        <dbReference type="Proteomes" id="UP000001441"/>
    </source>
</evidence>
<evidence type="ECO:0000256" key="1">
    <source>
        <dbReference type="SAM" id="Phobius"/>
    </source>
</evidence>
<name>D3RRK5_ALLVD</name>